<dbReference type="EMBL" id="RYCF01000047">
    <property type="protein sequence ID" value="MQK25544.1"/>
    <property type="molecule type" value="Genomic_DNA"/>
</dbReference>
<name>A0A3L5MA36_ECOLX</name>
<dbReference type="AlphaFoldDB" id="A0A3L5MA36"/>
<dbReference type="Proteomes" id="UP000359125">
    <property type="component" value="Unassembled WGS sequence"/>
</dbReference>
<evidence type="ECO:0000313" key="1">
    <source>
        <dbReference type="EMBL" id="MQK25544.1"/>
    </source>
</evidence>
<gene>
    <name evidence="1" type="ORF">EIZ93_14720</name>
</gene>
<accession>A0A3L5MA36</accession>
<dbReference type="RefSeq" id="WP_063857687.1">
    <property type="nucleotide sequence ID" value="NZ_BGWK01000010.1"/>
</dbReference>
<dbReference type="SUPFAM" id="SSF56672">
    <property type="entry name" value="DNA/RNA polymerases"/>
    <property type="match status" value="1"/>
</dbReference>
<dbReference type="NCBIfam" id="NF041747">
    <property type="entry name" value="Drt3a"/>
    <property type="match status" value="1"/>
</dbReference>
<organism evidence="1 2">
    <name type="scientific">Escherichia coli</name>
    <dbReference type="NCBI Taxonomy" id="562"/>
    <lineage>
        <taxon>Bacteria</taxon>
        <taxon>Pseudomonadati</taxon>
        <taxon>Pseudomonadota</taxon>
        <taxon>Gammaproteobacteria</taxon>
        <taxon>Enterobacterales</taxon>
        <taxon>Enterobacteriaceae</taxon>
        <taxon>Escherichia</taxon>
    </lineage>
</organism>
<keyword evidence="1" id="KW-0695">RNA-directed DNA polymerase</keyword>
<sequence>MIDQSFSARNFRRIYDLDRKNKGTLEVEHFPDAYKIGKKITMLKGFIYWLARRLRSGQISTAKFEEKKDKINEHIKLRKEQYNNEVNSKLKIIAQNVGIKGYALPLTLLPHQVKNKNVYSIGNSVEALFVSRQIKYILSSLYTIKSNNRDLIISRLSALAKEMSPKYIIRADVESFYESINHKSLLDMLHSSPKLSVPPRRVITQLIRKYQTLTGLDKGVPRGVGISSYLSELYMSVVDDKIRALPDVTYYERFVDDLIVIFSPDKGGNTCSYLPQITSIINDRALCLNNKTKELDLFTQSNKSFEYLGYKFQLTARDCSIKMSSNKIQKIRSRIDNTFDEYNQSVSKTPKRAAKNILLRMKFLTGNTRLYNSKSKAFVGIYFSNRFITDLSDLNGLDSYLANKINGLQDQKLKKRISRFSFSKGFEDKIFRKFSFIEFSDISKGWSHV</sequence>
<dbReference type="CDD" id="cd01646">
    <property type="entry name" value="RT_Bac_retron_I"/>
    <property type="match status" value="1"/>
</dbReference>
<dbReference type="GO" id="GO:0003964">
    <property type="term" value="F:RNA-directed DNA polymerase activity"/>
    <property type="evidence" value="ECO:0007669"/>
    <property type="project" value="UniProtKB-KW"/>
</dbReference>
<keyword evidence="1" id="KW-0548">Nucleotidyltransferase</keyword>
<dbReference type="InterPro" id="IPR000477">
    <property type="entry name" value="RT_dom"/>
</dbReference>
<dbReference type="InterPro" id="IPR043502">
    <property type="entry name" value="DNA/RNA_pol_sf"/>
</dbReference>
<keyword evidence="1" id="KW-0808">Transferase</keyword>
<comment type="caution">
    <text evidence="1">The sequence shown here is derived from an EMBL/GenBank/DDBJ whole genome shotgun (WGS) entry which is preliminary data.</text>
</comment>
<dbReference type="Pfam" id="PF00078">
    <property type="entry name" value="RVT_1"/>
    <property type="match status" value="1"/>
</dbReference>
<protein>
    <submittedName>
        <fullName evidence="1">RNA-directed DNA polymerase</fullName>
    </submittedName>
</protein>
<reference evidence="1 2" key="1">
    <citation type="journal article" date="2019" name="Environ. Health Perspect.">
        <title>Inter-host Transmission of Carbapenemase-Producing Escherichia coli among Humans and Backyard Animals.</title>
        <authorList>
            <person name="Li J."/>
            <person name="Bi Z."/>
            <person name="Ma S."/>
            <person name="Chen B."/>
            <person name="Cai C."/>
            <person name="He J."/>
            <person name="Schwarz S."/>
            <person name="Sun C."/>
            <person name="Zhou Y."/>
            <person name="Yin J."/>
            <person name="Hulth A."/>
            <person name="Wang Y."/>
            <person name="Shen Z."/>
            <person name="Wang S."/>
            <person name="Wu C."/>
            <person name="Nilsson L.E."/>
            <person name="Walsh T.R."/>
            <person name="Borjesson S."/>
            <person name="Shen J."/>
            <person name="Sun Q."/>
            <person name="Wang Y."/>
        </authorList>
    </citation>
    <scope>NUCLEOTIDE SEQUENCE [LARGE SCALE GENOMIC DNA]</scope>
    <source>
        <strain evidence="1 2">A016f</strain>
    </source>
</reference>
<proteinExistence type="predicted"/>
<evidence type="ECO:0000313" key="2">
    <source>
        <dbReference type="Proteomes" id="UP000359125"/>
    </source>
</evidence>
<dbReference type="PROSITE" id="PS50878">
    <property type="entry name" value="RT_POL"/>
    <property type="match status" value="1"/>
</dbReference>